<dbReference type="GO" id="GO:0006935">
    <property type="term" value="P:chemotaxis"/>
    <property type="evidence" value="ECO:0007669"/>
    <property type="project" value="InterPro"/>
</dbReference>
<feature type="domain" description="Histidine kinase" evidence="9">
    <location>
        <begin position="232"/>
        <end position="482"/>
    </location>
</feature>
<dbReference type="PROSITE" id="PS50109">
    <property type="entry name" value="HIS_KIN"/>
    <property type="match status" value="1"/>
</dbReference>
<dbReference type="InterPro" id="IPR051315">
    <property type="entry name" value="Bact_Chemotaxis_CheA"/>
</dbReference>
<evidence type="ECO:0000256" key="4">
    <source>
        <dbReference type="ARBA" id="ARBA00022679"/>
    </source>
</evidence>
<dbReference type="PANTHER" id="PTHR43395:SF1">
    <property type="entry name" value="CHEMOTAXIS PROTEIN CHEA"/>
    <property type="match status" value="1"/>
</dbReference>
<dbReference type="InterPro" id="IPR004358">
    <property type="entry name" value="Sig_transdc_His_kin-like_C"/>
</dbReference>
<dbReference type="InterPro" id="IPR036097">
    <property type="entry name" value="HisK_dim/P_sf"/>
</dbReference>
<dbReference type="Pfam" id="PF02518">
    <property type="entry name" value="HATPase_c"/>
    <property type="match status" value="1"/>
</dbReference>
<dbReference type="GO" id="GO:0005737">
    <property type="term" value="C:cytoplasm"/>
    <property type="evidence" value="ECO:0007669"/>
    <property type="project" value="InterPro"/>
</dbReference>
<dbReference type="SUPFAM" id="SSF50341">
    <property type="entry name" value="CheW-like"/>
    <property type="match status" value="2"/>
</dbReference>
<dbReference type="OrthoDB" id="9803176at2"/>
<evidence type="ECO:0000256" key="3">
    <source>
        <dbReference type="ARBA" id="ARBA00022553"/>
    </source>
</evidence>
<dbReference type="Gene3D" id="1.20.120.160">
    <property type="entry name" value="HPT domain"/>
    <property type="match status" value="1"/>
</dbReference>
<dbReference type="STRING" id="530564.Psta_2067"/>
<evidence type="ECO:0000259" key="10">
    <source>
        <dbReference type="PROSITE" id="PS50110"/>
    </source>
</evidence>
<gene>
    <name evidence="13" type="ordered locus">Psta_2067</name>
</gene>
<dbReference type="eggNOG" id="COG0784">
    <property type="taxonomic scope" value="Bacteria"/>
</dbReference>
<feature type="modified residue" description="4-aspartylphosphate" evidence="7">
    <location>
        <position position="849"/>
    </location>
</feature>
<proteinExistence type="predicted"/>
<comment type="catalytic activity">
    <reaction evidence="1">
        <text>ATP + protein L-histidine = ADP + protein N-phospho-L-histidine.</text>
        <dbReference type="EC" id="2.7.13.3"/>
    </reaction>
</comment>
<feature type="domain" description="CheW-like" evidence="11">
    <location>
        <begin position="484"/>
        <end position="627"/>
    </location>
</feature>
<keyword evidence="14" id="KW-1185">Reference proteome</keyword>
<dbReference type="SUPFAM" id="SSF55874">
    <property type="entry name" value="ATPase domain of HSP90 chaperone/DNA topoisomerase II/histidine kinase"/>
    <property type="match status" value="1"/>
</dbReference>
<dbReference type="Pfam" id="PF00072">
    <property type="entry name" value="Response_reg"/>
    <property type="match status" value="1"/>
</dbReference>
<dbReference type="KEGG" id="psl:Psta_2067"/>
<dbReference type="Pfam" id="PF01584">
    <property type="entry name" value="CheW"/>
    <property type="match status" value="2"/>
</dbReference>
<dbReference type="CDD" id="cd17574">
    <property type="entry name" value="REC_OmpR"/>
    <property type="match status" value="1"/>
</dbReference>
<feature type="domain" description="HPt" evidence="12">
    <location>
        <begin position="1"/>
        <end position="107"/>
    </location>
</feature>
<dbReference type="InterPro" id="IPR003594">
    <property type="entry name" value="HATPase_dom"/>
</dbReference>
<dbReference type="InterPro" id="IPR036061">
    <property type="entry name" value="CheW-like_dom_sf"/>
</dbReference>
<dbReference type="Pfam" id="PF01627">
    <property type="entry name" value="Hpt"/>
    <property type="match status" value="1"/>
</dbReference>
<dbReference type="SMART" id="SM01231">
    <property type="entry name" value="H-kinase_dim"/>
    <property type="match status" value="1"/>
</dbReference>
<dbReference type="eggNOG" id="COG2198">
    <property type="taxonomic scope" value="Bacteria"/>
</dbReference>
<feature type="domain" description="Response regulatory" evidence="10">
    <location>
        <begin position="798"/>
        <end position="916"/>
    </location>
</feature>
<dbReference type="Gene3D" id="2.40.50.180">
    <property type="entry name" value="CheA-289, Domain 4"/>
    <property type="match status" value="1"/>
</dbReference>
<evidence type="ECO:0000313" key="13">
    <source>
        <dbReference type="EMBL" id="ADB16741.1"/>
    </source>
</evidence>
<dbReference type="SMART" id="SM00448">
    <property type="entry name" value="REC"/>
    <property type="match status" value="1"/>
</dbReference>
<evidence type="ECO:0000256" key="8">
    <source>
        <dbReference type="SAM" id="MobiDB-lite"/>
    </source>
</evidence>
<dbReference type="InterPro" id="IPR037006">
    <property type="entry name" value="CheA-like_homodim_sf"/>
</dbReference>
<sequence>MNDADQQIVNDFVIEASEHLADIENQLLSIEASADSPNVELVHEVFRNVHSVKGVAGFLGFASVGSLAHSLESVLNMVRGGELRPQGVVIETLLSGFDTLRQMVHHIDRVDDFDVTGHVNQLQEIMNVAKIAPSAGELAAAGTSGGSAASQHPLDLAQQFVTDSGLQADPNAILASLREQMEPAAAPKANAQSSQQPKIASEPAPTSDAAINSKISAANGAAAESTPSKGSAADANIRVPVAILDRLMNLAGELVLGRNQLLQILQNKSGAGLDTVGARLDQVTTELQEAIMNARMQQVGTVFNRFPRMVRDVSQKLGKQCRLQLEGSEVELDKTILENICDPLTHLIRNAIDHGIERPEVRAREGKSEAGTLTIRAFHQAGKVHITVSDDGGGIHPQNLRDKGVRKGWFSAEHAASLSDREALRLIFRPGFSTAEVVTEVSGRGVGMDVVKTNIEKLGGTVEVDSTPGAGTTVHVKLPLTLAIIPSLIVGSCGERYAIPESSIIELVRFTPGDKSMRVERFQGAEALRLRGTLLPLVRLSSLLSTSSKKTPIATDTSRAHNIIVVEGGVVRYGIVVDAVLDPEQIVVKPLGRHIKSCRCLAGATVLGDGQVAFILDIPGIAAHASLVAGESLEAENRRFATQDTAEETQTILLFQGLRGDLFAAPMAMVSRIEKIGREQVDRVESRLLLQYRGGTLPLVQLEPGTQREELPESVYVLVFQVKGYEMGLIVPLIVDICDASTAVDTRVYREKGTMGVLVIEGRVVRLLDVHELAASMAPPQADNPRLQNSPLQGRRLTVLMAEDSPFFREQIGKFLTEEGHTVIACEDGLEAWETLQQPSLQIDLVVTDVEMPRMNGFEFCRKIRSSAAHRHLPVIALTSLNEAKHVRMGAEAGVSDYQVKMDRDKLLAAITKFMAQMKST</sequence>
<dbReference type="HOGENOM" id="CLU_000650_3_7_0"/>
<keyword evidence="4" id="KW-0808">Transferase</keyword>
<dbReference type="SMART" id="SM00260">
    <property type="entry name" value="CheW"/>
    <property type="match status" value="1"/>
</dbReference>
<dbReference type="PROSITE" id="PS50894">
    <property type="entry name" value="HPT"/>
    <property type="match status" value="1"/>
</dbReference>
<dbReference type="EC" id="2.7.13.3" evidence="2"/>
<dbReference type="PRINTS" id="PR00344">
    <property type="entry name" value="BCTRLSENSOR"/>
</dbReference>
<dbReference type="EMBL" id="CP001848">
    <property type="protein sequence ID" value="ADB16741.1"/>
    <property type="molecule type" value="Genomic_DNA"/>
</dbReference>
<dbReference type="Gene3D" id="3.30.565.10">
    <property type="entry name" value="Histidine kinase-like ATPase, C-terminal domain"/>
    <property type="match status" value="1"/>
</dbReference>
<dbReference type="GO" id="GO:0000155">
    <property type="term" value="F:phosphorelay sensor kinase activity"/>
    <property type="evidence" value="ECO:0007669"/>
    <property type="project" value="InterPro"/>
</dbReference>
<dbReference type="SMART" id="SM00073">
    <property type="entry name" value="HPT"/>
    <property type="match status" value="1"/>
</dbReference>
<feature type="domain" description="CheW-like" evidence="11">
    <location>
        <begin position="649"/>
        <end position="779"/>
    </location>
</feature>
<dbReference type="InterPro" id="IPR004105">
    <property type="entry name" value="CheA-like_dim"/>
</dbReference>
<dbReference type="Pfam" id="PF02895">
    <property type="entry name" value="H-kinase_dim"/>
    <property type="match status" value="1"/>
</dbReference>
<reference evidence="13 14" key="1">
    <citation type="journal article" date="2009" name="Stand. Genomic Sci.">
        <title>Complete genome sequence of Pirellula staleyi type strain (ATCC 27377).</title>
        <authorList>
            <person name="Clum A."/>
            <person name="Tindall B.J."/>
            <person name="Sikorski J."/>
            <person name="Ivanova N."/>
            <person name="Mavrommatis K."/>
            <person name="Lucas S."/>
            <person name="Glavina del Rio T."/>
            <person name="Nolan M."/>
            <person name="Chen F."/>
            <person name="Tice H."/>
            <person name="Pitluck S."/>
            <person name="Cheng J.F."/>
            <person name="Chertkov O."/>
            <person name="Brettin T."/>
            <person name="Han C."/>
            <person name="Detter J.C."/>
            <person name="Kuske C."/>
            <person name="Bruce D."/>
            <person name="Goodwin L."/>
            <person name="Ovchinikova G."/>
            <person name="Pati A."/>
            <person name="Mikhailova N."/>
            <person name="Chen A."/>
            <person name="Palaniappan K."/>
            <person name="Land M."/>
            <person name="Hauser L."/>
            <person name="Chang Y.J."/>
            <person name="Jeffries C.D."/>
            <person name="Chain P."/>
            <person name="Rohde M."/>
            <person name="Goker M."/>
            <person name="Bristow J."/>
            <person name="Eisen J.A."/>
            <person name="Markowitz V."/>
            <person name="Hugenholtz P."/>
            <person name="Kyrpides N.C."/>
            <person name="Klenk H.P."/>
            <person name="Lapidus A."/>
        </authorList>
    </citation>
    <scope>NUCLEOTIDE SEQUENCE [LARGE SCALE GENOMIC DNA]</scope>
    <source>
        <strain evidence="14">ATCC 27377 / DSM 6068 / ICPB 4128</strain>
    </source>
</reference>
<evidence type="ECO:0000259" key="11">
    <source>
        <dbReference type="PROSITE" id="PS50851"/>
    </source>
</evidence>
<dbReference type="InterPro" id="IPR008207">
    <property type="entry name" value="Sig_transdc_His_kin_Hpt_dom"/>
</dbReference>
<dbReference type="eggNOG" id="COG0643">
    <property type="taxonomic scope" value="Bacteria"/>
</dbReference>
<dbReference type="CDD" id="cd00088">
    <property type="entry name" value="HPT"/>
    <property type="match status" value="1"/>
</dbReference>
<dbReference type="FunFam" id="3.30.565.10:FF:000016">
    <property type="entry name" value="Chemotaxis protein CheA, putative"/>
    <property type="match status" value="1"/>
</dbReference>
<dbReference type="PANTHER" id="PTHR43395">
    <property type="entry name" value="SENSOR HISTIDINE KINASE CHEA"/>
    <property type="match status" value="1"/>
</dbReference>
<evidence type="ECO:0000256" key="5">
    <source>
        <dbReference type="ARBA" id="ARBA00022777"/>
    </source>
</evidence>
<evidence type="ECO:0000259" key="12">
    <source>
        <dbReference type="PROSITE" id="PS50894"/>
    </source>
</evidence>
<evidence type="ECO:0000256" key="2">
    <source>
        <dbReference type="ARBA" id="ARBA00012438"/>
    </source>
</evidence>
<keyword evidence="3 7" id="KW-0597">Phosphoprotein</keyword>
<dbReference type="Gene3D" id="3.40.50.2300">
    <property type="match status" value="1"/>
</dbReference>
<protein>
    <recommendedName>
        <fullName evidence="2">histidine kinase</fullName>
        <ecNumber evidence="2">2.7.13.3</ecNumber>
    </recommendedName>
</protein>
<dbReference type="CDD" id="cd16916">
    <property type="entry name" value="HATPase_CheA-like"/>
    <property type="match status" value="1"/>
</dbReference>
<accession>D2R1M2</accession>
<dbReference type="InterPro" id="IPR011006">
    <property type="entry name" value="CheY-like_superfamily"/>
</dbReference>
<feature type="modified residue" description="Phosphohistidine" evidence="6">
    <location>
        <position position="50"/>
    </location>
</feature>
<dbReference type="Proteomes" id="UP000001887">
    <property type="component" value="Chromosome"/>
</dbReference>
<organism evidence="13 14">
    <name type="scientific">Pirellula staleyi (strain ATCC 27377 / DSM 6068 / ICPB 4128)</name>
    <name type="common">Pirella staleyi</name>
    <dbReference type="NCBI Taxonomy" id="530564"/>
    <lineage>
        <taxon>Bacteria</taxon>
        <taxon>Pseudomonadati</taxon>
        <taxon>Planctomycetota</taxon>
        <taxon>Planctomycetia</taxon>
        <taxon>Pirellulales</taxon>
        <taxon>Pirellulaceae</taxon>
        <taxon>Pirellula</taxon>
    </lineage>
</organism>
<dbReference type="PROSITE" id="PS50851">
    <property type="entry name" value="CHEW"/>
    <property type="match status" value="2"/>
</dbReference>
<evidence type="ECO:0000259" key="9">
    <source>
        <dbReference type="PROSITE" id="PS50109"/>
    </source>
</evidence>
<dbReference type="SUPFAM" id="SSF47384">
    <property type="entry name" value="Homodimeric domain of signal transducing histidine kinase"/>
    <property type="match status" value="1"/>
</dbReference>
<keyword evidence="5 13" id="KW-0418">Kinase</keyword>
<dbReference type="AlphaFoldDB" id="D2R1M2"/>
<evidence type="ECO:0000256" key="6">
    <source>
        <dbReference type="PROSITE-ProRule" id="PRU00110"/>
    </source>
</evidence>
<dbReference type="InterPro" id="IPR002545">
    <property type="entry name" value="CheW-lke_dom"/>
</dbReference>
<dbReference type="Gene3D" id="1.10.287.560">
    <property type="entry name" value="Histidine kinase CheA-like, homodimeric domain"/>
    <property type="match status" value="1"/>
</dbReference>
<dbReference type="InterPro" id="IPR005467">
    <property type="entry name" value="His_kinase_dom"/>
</dbReference>
<dbReference type="InterPro" id="IPR001789">
    <property type="entry name" value="Sig_transdc_resp-reg_receiver"/>
</dbReference>
<dbReference type="InterPro" id="IPR036641">
    <property type="entry name" value="HPT_dom_sf"/>
</dbReference>
<evidence type="ECO:0000313" key="14">
    <source>
        <dbReference type="Proteomes" id="UP000001887"/>
    </source>
</evidence>
<dbReference type="SUPFAM" id="SSF52172">
    <property type="entry name" value="CheY-like"/>
    <property type="match status" value="1"/>
</dbReference>
<evidence type="ECO:0000256" key="7">
    <source>
        <dbReference type="PROSITE-ProRule" id="PRU00169"/>
    </source>
</evidence>
<name>D2R1M2_PIRSD</name>
<dbReference type="SMART" id="SM00387">
    <property type="entry name" value="HATPase_c"/>
    <property type="match status" value="1"/>
</dbReference>
<dbReference type="PROSITE" id="PS50110">
    <property type="entry name" value="RESPONSE_REGULATORY"/>
    <property type="match status" value="1"/>
</dbReference>
<evidence type="ECO:0000256" key="1">
    <source>
        <dbReference type="ARBA" id="ARBA00000085"/>
    </source>
</evidence>
<dbReference type="SUPFAM" id="SSF47226">
    <property type="entry name" value="Histidine-containing phosphotransfer domain, HPT domain"/>
    <property type="match status" value="1"/>
</dbReference>
<dbReference type="InterPro" id="IPR036890">
    <property type="entry name" value="HATPase_C_sf"/>
</dbReference>
<feature type="region of interest" description="Disordered" evidence="8">
    <location>
        <begin position="183"/>
        <end position="207"/>
    </location>
</feature>
<dbReference type="Gene3D" id="2.30.30.40">
    <property type="entry name" value="SH3 Domains"/>
    <property type="match status" value="1"/>
</dbReference>